<keyword evidence="1" id="KW-0812">Transmembrane</keyword>
<dbReference type="Proteomes" id="UP001500886">
    <property type="component" value="Unassembled WGS sequence"/>
</dbReference>
<keyword evidence="4" id="KW-1185">Reference proteome</keyword>
<feature type="signal peptide" evidence="2">
    <location>
        <begin position="1"/>
        <end position="28"/>
    </location>
</feature>
<dbReference type="NCBIfam" id="NF040681">
    <property type="entry name" value="GPS-CTERM"/>
    <property type="match status" value="1"/>
</dbReference>
<feature type="chain" id="PRO_5047399053" evidence="2">
    <location>
        <begin position="29"/>
        <end position="218"/>
    </location>
</feature>
<keyword evidence="1" id="KW-0472">Membrane</keyword>
<proteinExistence type="predicted"/>
<keyword evidence="2" id="KW-0732">Signal</keyword>
<evidence type="ECO:0000256" key="1">
    <source>
        <dbReference type="SAM" id="Phobius"/>
    </source>
</evidence>
<dbReference type="NCBIfam" id="NF040672">
    <property type="entry name" value="SCO2322_fam"/>
    <property type="match status" value="1"/>
</dbReference>
<feature type="transmembrane region" description="Helical" evidence="1">
    <location>
        <begin position="192"/>
        <end position="210"/>
    </location>
</feature>
<dbReference type="RefSeq" id="WP_344434764.1">
    <property type="nucleotide sequence ID" value="NZ_BAAASL010000007.1"/>
</dbReference>
<sequence length="218" mass="21911">MTGRSTGALCAALLAGVLALLGAAPAHADGYRYWSFWQAGGDRWTYATQGPATARPADGSVVGFRFAVSKDSSDAAKPRTAPAFGPVCDATPAREDSKRIAVVLDFGTAADAANAAEPPAARSACAQVKQDASAADALAAVAPPLRYDSNALLCAIAGYPKTGCGEKVADAPKATATPAAEQQRDDDGGPSAGLIAGIAAVVVLGGAAAWQARRRRNG</sequence>
<reference evidence="3 4" key="1">
    <citation type="journal article" date="2019" name="Int. J. Syst. Evol. Microbiol.">
        <title>The Global Catalogue of Microorganisms (GCM) 10K type strain sequencing project: providing services to taxonomists for standard genome sequencing and annotation.</title>
        <authorList>
            <consortium name="The Broad Institute Genomics Platform"/>
            <consortium name="The Broad Institute Genome Sequencing Center for Infectious Disease"/>
            <person name="Wu L."/>
            <person name="Ma J."/>
        </authorList>
    </citation>
    <scope>NUCLEOTIDE SEQUENCE [LARGE SCALE GENOMIC DNA]</scope>
    <source>
        <strain evidence="3 4">JCM 4542</strain>
    </source>
</reference>
<keyword evidence="1" id="KW-1133">Transmembrane helix</keyword>
<gene>
    <name evidence="3" type="ORF">GCM10010315_21830</name>
</gene>
<protein>
    <submittedName>
        <fullName evidence="3">SCO2322 family protein</fullName>
    </submittedName>
</protein>
<dbReference type="InterPro" id="IPR047703">
    <property type="entry name" value="SCO2322-like"/>
</dbReference>
<evidence type="ECO:0000313" key="3">
    <source>
        <dbReference type="EMBL" id="GAA2714493.1"/>
    </source>
</evidence>
<evidence type="ECO:0000256" key="2">
    <source>
        <dbReference type="SAM" id="SignalP"/>
    </source>
</evidence>
<dbReference type="InterPro" id="IPR047704">
    <property type="entry name" value="GPS-CTERM"/>
</dbReference>
<organism evidence="3 4">
    <name type="scientific">Streptomyces luteosporeus</name>
    <dbReference type="NCBI Taxonomy" id="173856"/>
    <lineage>
        <taxon>Bacteria</taxon>
        <taxon>Bacillati</taxon>
        <taxon>Actinomycetota</taxon>
        <taxon>Actinomycetes</taxon>
        <taxon>Kitasatosporales</taxon>
        <taxon>Streptomycetaceae</taxon>
        <taxon>Streptomyces</taxon>
    </lineage>
</organism>
<dbReference type="EMBL" id="BAAASL010000007">
    <property type="protein sequence ID" value="GAA2714493.1"/>
    <property type="molecule type" value="Genomic_DNA"/>
</dbReference>
<evidence type="ECO:0000313" key="4">
    <source>
        <dbReference type="Proteomes" id="UP001500886"/>
    </source>
</evidence>
<accession>A0ABN3TPZ3</accession>
<comment type="caution">
    <text evidence="3">The sequence shown here is derived from an EMBL/GenBank/DDBJ whole genome shotgun (WGS) entry which is preliminary data.</text>
</comment>
<name>A0ABN3TPZ3_9ACTN</name>